<dbReference type="PANTHER" id="PTHR22946">
    <property type="entry name" value="DIENELACTONE HYDROLASE DOMAIN-CONTAINING PROTEIN-RELATED"/>
    <property type="match status" value="1"/>
</dbReference>
<dbReference type="SUPFAM" id="SSF53474">
    <property type="entry name" value="alpha/beta-Hydrolases"/>
    <property type="match status" value="1"/>
</dbReference>
<dbReference type="Gene3D" id="3.40.50.1820">
    <property type="entry name" value="alpha/beta hydrolase"/>
    <property type="match status" value="1"/>
</dbReference>
<evidence type="ECO:0000256" key="1">
    <source>
        <dbReference type="ARBA" id="ARBA00022801"/>
    </source>
</evidence>
<dbReference type="InterPro" id="IPR029058">
    <property type="entry name" value="AB_hydrolase_fold"/>
</dbReference>
<dbReference type="GO" id="GO:0006508">
    <property type="term" value="P:proteolysis"/>
    <property type="evidence" value="ECO:0007669"/>
    <property type="project" value="InterPro"/>
</dbReference>
<name>A0A6J6TQK8_9ZZZZ</name>
<evidence type="ECO:0000259" key="2">
    <source>
        <dbReference type="Pfam" id="PF00326"/>
    </source>
</evidence>
<dbReference type="AlphaFoldDB" id="A0A6J6TQK8"/>
<protein>
    <submittedName>
        <fullName evidence="3">Unannotated protein</fullName>
    </submittedName>
</protein>
<evidence type="ECO:0000313" key="3">
    <source>
        <dbReference type="EMBL" id="CAB4749812.1"/>
    </source>
</evidence>
<dbReference type="GO" id="GO:0016788">
    <property type="term" value="F:hydrolase activity, acting on ester bonds"/>
    <property type="evidence" value="ECO:0007669"/>
    <property type="project" value="UniProtKB-ARBA"/>
</dbReference>
<dbReference type="GO" id="GO:0008236">
    <property type="term" value="F:serine-type peptidase activity"/>
    <property type="evidence" value="ECO:0007669"/>
    <property type="project" value="InterPro"/>
</dbReference>
<gene>
    <name evidence="3" type="ORF">UFOPK2786_01227</name>
</gene>
<reference evidence="3" key="1">
    <citation type="submission" date="2020-05" db="EMBL/GenBank/DDBJ databases">
        <authorList>
            <person name="Chiriac C."/>
            <person name="Salcher M."/>
            <person name="Ghai R."/>
            <person name="Kavagutti S V."/>
        </authorList>
    </citation>
    <scope>NUCLEOTIDE SEQUENCE</scope>
</reference>
<proteinExistence type="predicted"/>
<dbReference type="Pfam" id="PF00326">
    <property type="entry name" value="Peptidase_S9"/>
    <property type="match status" value="1"/>
</dbReference>
<organism evidence="3">
    <name type="scientific">freshwater metagenome</name>
    <dbReference type="NCBI Taxonomy" id="449393"/>
    <lineage>
        <taxon>unclassified sequences</taxon>
        <taxon>metagenomes</taxon>
        <taxon>ecological metagenomes</taxon>
    </lineage>
</organism>
<accession>A0A6J6TQK8</accession>
<keyword evidence="1" id="KW-0378">Hydrolase</keyword>
<sequence length="307" mass="33829">MATLVLTSMVGRSPAQAVGVDPSIPGAIAQEYSGRDLRIRKDLGGTSAYTRHAITYESGDLTISGIMHKPRGKGPFPVVVLAHGYIDPEIYVTGQGFRREQDWLARNGYVSLHVDYRNHAGSDRDPKADLSMRLGYAEDVINAGLAVRESTLSFIDSDRLALLGRSMGGGVAFQALVIKPGVYDAAITYAATSSNTADNFNRWQRFDTSLGRRVIAEYGSPEQEPAFWQTMSARTYFSRITEPILMFHGTRDESCDIAWARATDAALTRAGKDATLVEYKGAGHYMYGPWYDSIKRVDRFLTKHLGS</sequence>
<dbReference type="EMBL" id="CAEZYW010000197">
    <property type="protein sequence ID" value="CAB4749812.1"/>
    <property type="molecule type" value="Genomic_DNA"/>
</dbReference>
<dbReference type="InterPro" id="IPR050261">
    <property type="entry name" value="FrsA_esterase"/>
</dbReference>
<dbReference type="InterPro" id="IPR001375">
    <property type="entry name" value="Peptidase_S9_cat"/>
</dbReference>
<dbReference type="PANTHER" id="PTHR22946:SF9">
    <property type="entry name" value="POLYKETIDE TRANSFERASE AF380"/>
    <property type="match status" value="1"/>
</dbReference>
<feature type="domain" description="Peptidase S9 prolyl oligopeptidase catalytic" evidence="2">
    <location>
        <begin position="97"/>
        <end position="306"/>
    </location>
</feature>